<dbReference type="EMBL" id="CP133548">
    <property type="protein sequence ID" value="WMS88316.1"/>
    <property type="molecule type" value="Genomic_DNA"/>
</dbReference>
<dbReference type="GO" id="GO:0020037">
    <property type="term" value="F:heme binding"/>
    <property type="evidence" value="ECO:0007669"/>
    <property type="project" value="InterPro"/>
</dbReference>
<evidence type="ECO:0000256" key="5">
    <source>
        <dbReference type="PIRSR" id="PIRSR601486-1"/>
    </source>
</evidence>
<evidence type="ECO:0000313" key="8">
    <source>
        <dbReference type="Proteomes" id="UP001239782"/>
    </source>
</evidence>
<dbReference type="SUPFAM" id="SSF46458">
    <property type="entry name" value="Globin-like"/>
    <property type="match status" value="1"/>
</dbReference>
<dbReference type="CDD" id="cd00454">
    <property type="entry name" value="TrHb1_N"/>
    <property type="match status" value="1"/>
</dbReference>
<feature type="chain" id="PRO_5041267680" evidence="6">
    <location>
        <begin position="25"/>
        <end position="140"/>
    </location>
</feature>
<feature type="signal peptide" evidence="6">
    <location>
        <begin position="1"/>
        <end position="24"/>
    </location>
</feature>
<dbReference type="AlphaFoldDB" id="A0AA51X7W9"/>
<dbReference type="RefSeq" id="WP_309203527.1">
    <property type="nucleotide sequence ID" value="NZ_CP133548.1"/>
</dbReference>
<evidence type="ECO:0000256" key="4">
    <source>
        <dbReference type="ARBA" id="ARBA00023004"/>
    </source>
</evidence>
<dbReference type="Pfam" id="PF01152">
    <property type="entry name" value="Bac_globin"/>
    <property type="match status" value="1"/>
</dbReference>
<keyword evidence="8" id="KW-1185">Reference proteome</keyword>
<dbReference type="GO" id="GO:0046872">
    <property type="term" value="F:metal ion binding"/>
    <property type="evidence" value="ECO:0007669"/>
    <property type="project" value="UniProtKB-KW"/>
</dbReference>
<protein>
    <submittedName>
        <fullName evidence="7">Group 1 truncated hemoglobin</fullName>
    </submittedName>
</protein>
<dbReference type="GO" id="GO:0019825">
    <property type="term" value="F:oxygen binding"/>
    <property type="evidence" value="ECO:0007669"/>
    <property type="project" value="InterPro"/>
</dbReference>
<evidence type="ECO:0000256" key="6">
    <source>
        <dbReference type="SAM" id="SignalP"/>
    </source>
</evidence>
<proteinExistence type="predicted"/>
<gene>
    <name evidence="7" type="ORF">Q9312_05205</name>
</gene>
<evidence type="ECO:0000256" key="3">
    <source>
        <dbReference type="ARBA" id="ARBA00022723"/>
    </source>
</evidence>
<dbReference type="Gene3D" id="1.10.490.10">
    <property type="entry name" value="Globins"/>
    <property type="match status" value="1"/>
</dbReference>
<name>A0AA51X7W9_9GAMM</name>
<dbReference type="InterPro" id="IPR009050">
    <property type="entry name" value="Globin-like_sf"/>
</dbReference>
<keyword evidence="4 5" id="KW-0408">Iron</keyword>
<accession>A0AA51X7W9</accession>
<dbReference type="Proteomes" id="UP001239782">
    <property type="component" value="Chromosome"/>
</dbReference>
<evidence type="ECO:0000256" key="2">
    <source>
        <dbReference type="ARBA" id="ARBA00022617"/>
    </source>
</evidence>
<keyword evidence="1" id="KW-0813">Transport</keyword>
<dbReference type="InterPro" id="IPR012292">
    <property type="entry name" value="Globin/Proto"/>
</dbReference>
<keyword evidence="2 5" id="KW-0349">Heme</keyword>
<evidence type="ECO:0000313" key="7">
    <source>
        <dbReference type="EMBL" id="WMS88316.1"/>
    </source>
</evidence>
<sequence length="140" mass="15769">MKPISTTIQLLILVFAVSTQPLFASDDFKAFGGKEGLTTIVDTAFEHILNDQRINSFFQETDNEFIKEQLVLQFCDVLDGPCKYDGASMKDSHVGLNIKREHFNALVEAVRKSMHTHNVPFASQNRFLAKLAPMHADIIE</sequence>
<keyword evidence="6" id="KW-0732">Signal</keyword>
<feature type="binding site" description="distal binding residue" evidence="5">
    <location>
        <position position="93"/>
    </location>
    <ligand>
        <name>heme</name>
        <dbReference type="ChEBI" id="CHEBI:30413"/>
    </ligand>
    <ligandPart>
        <name>Fe</name>
        <dbReference type="ChEBI" id="CHEBI:18248"/>
    </ligandPart>
</feature>
<evidence type="ECO:0000256" key="1">
    <source>
        <dbReference type="ARBA" id="ARBA00022448"/>
    </source>
</evidence>
<dbReference type="KEGG" id="plei:Q9312_05205"/>
<dbReference type="InterPro" id="IPR001486">
    <property type="entry name" value="Hemoglobin_trunc"/>
</dbReference>
<reference evidence="7 8" key="1">
    <citation type="submission" date="2023-08" db="EMBL/GenBank/DDBJ databases">
        <title>Pleionea litopenaei sp. nov., isolated from stomach of juvenile Litopenaeus vannamei.</title>
        <authorList>
            <person name="Rho A.M."/>
            <person name="Hwang C.Y."/>
        </authorList>
    </citation>
    <scope>NUCLEOTIDE SEQUENCE [LARGE SCALE GENOMIC DNA]</scope>
    <source>
        <strain evidence="7 8">HL-JVS1</strain>
    </source>
</reference>
<organism evidence="7 8">
    <name type="scientific">Pleionea litopenaei</name>
    <dbReference type="NCBI Taxonomy" id="3070815"/>
    <lineage>
        <taxon>Bacteria</taxon>
        <taxon>Pseudomonadati</taxon>
        <taxon>Pseudomonadota</taxon>
        <taxon>Gammaproteobacteria</taxon>
        <taxon>Oceanospirillales</taxon>
        <taxon>Pleioneaceae</taxon>
        <taxon>Pleionea</taxon>
    </lineage>
</organism>
<keyword evidence="3 5" id="KW-0479">Metal-binding</keyword>